<dbReference type="AlphaFoldDB" id="A0A927GQE1"/>
<protein>
    <recommendedName>
        <fullName evidence="4">DUF5668 domain-containing protein</fullName>
    </recommendedName>
</protein>
<evidence type="ECO:0000313" key="2">
    <source>
        <dbReference type="EMBL" id="MBD2844424.1"/>
    </source>
</evidence>
<comment type="caution">
    <text evidence="2">The sequence shown here is derived from an EMBL/GenBank/DDBJ whole genome shotgun (WGS) entry which is preliminary data.</text>
</comment>
<evidence type="ECO:0008006" key="4">
    <source>
        <dbReference type="Google" id="ProtNLM"/>
    </source>
</evidence>
<evidence type="ECO:0000313" key="3">
    <source>
        <dbReference type="Proteomes" id="UP000621560"/>
    </source>
</evidence>
<feature type="transmembrane region" description="Helical" evidence="1">
    <location>
        <begin position="33"/>
        <end position="51"/>
    </location>
</feature>
<proteinExistence type="predicted"/>
<feature type="transmembrane region" description="Helical" evidence="1">
    <location>
        <begin position="58"/>
        <end position="80"/>
    </location>
</feature>
<keyword evidence="1" id="KW-0812">Transmembrane</keyword>
<accession>A0A927GQE1</accession>
<dbReference type="EMBL" id="JACXIZ010000011">
    <property type="protein sequence ID" value="MBD2844424.1"/>
    <property type="molecule type" value="Genomic_DNA"/>
</dbReference>
<evidence type="ECO:0000256" key="1">
    <source>
        <dbReference type="SAM" id="Phobius"/>
    </source>
</evidence>
<feature type="transmembrane region" description="Helical" evidence="1">
    <location>
        <begin position="86"/>
        <end position="103"/>
    </location>
</feature>
<dbReference type="RefSeq" id="WP_190915101.1">
    <property type="nucleotide sequence ID" value="NZ_JACXIZ010000011.1"/>
</dbReference>
<gene>
    <name evidence="2" type="ORF">IDH44_04415</name>
</gene>
<sequence>MSRNQYSVGILMLIAGIVILLGKLGLFSFIGSVFWPLIVLIPGVLLHVLYFGRILPAIALIPGGMLSTYALVFLYCNLFGWQSLQYLWPFFILGVAVGLYEYYMFELTRPHGAQVAAIVLAAAAAVCIGFMLLWSWGIYLIAAALIAAGAWMVFGRRLGLQRRSFRR</sequence>
<name>A0A927GQE1_9BACL</name>
<dbReference type="Proteomes" id="UP000621560">
    <property type="component" value="Unassembled WGS sequence"/>
</dbReference>
<keyword evidence="3" id="KW-1185">Reference proteome</keyword>
<keyword evidence="1" id="KW-1133">Transmembrane helix</keyword>
<feature type="transmembrane region" description="Helical" evidence="1">
    <location>
        <begin position="7"/>
        <end position="27"/>
    </location>
</feature>
<organism evidence="2 3">
    <name type="scientific">Paenibacillus sabuli</name>
    <dbReference type="NCBI Taxonomy" id="2772509"/>
    <lineage>
        <taxon>Bacteria</taxon>
        <taxon>Bacillati</taxon>
        <taxon>Bacillota</taxon>
        <taxon>Bacilli</taxon>
        <taxon>Bacillales</taxon>
        <taxon>Paenibacillaceae</taxon>
        <taxon>Paenibacillus</taxon>
    </lineage>
</organism>
<feature type="transmembrane region" description="Helical" evidence="1">
    <location>
        <begin position="140"/>
        <end position="159"/>
    </location>
</feature>
<keyword evidence="1" id="KW-0472">Membrane</keyword>
<feature type="transmembrane region" description="Helical" evidence="1">
    <location>
        <begin position="115"/>
        <end position="134"/>
    </location>
</feature>
<reference evidence="2" key="1">
    <citation type="submission" date="2020-09" db="EMBL/GenBank/DDBJ databases">
        <title>A novel bacterium of genus Paenibacillus, isolated from South China Sea.</title>
        <authorList>
            <person name="Huang H."/>
            <person name="Mo K."/>
            <person name="Hu Y."/>
        </authorList>
    </citation>
    <scope>NUCLEOTIDE SEQUENCE</scope>
    <source>
        <strain evidence="2">IB182496</strain>
    </source>
</reference>